<organism evidence="1 2">
    <name type="scientific">Portunus trituberculatus</name>
    <name type="common">Swimming crab</name>
    <name type="synonym">Neptunus trituberculatus</name>
    <dbReference type="NCBI Taxonomy" id="210409"/>
    <lineage>
        <taxon>Eukaryota</taxon>
        <taxon>Metazoa</taxon>
        <taxon>Ecdysozoa</taxon>
        <taxon>Arthropoda</taxon>
        <taxon>Crustacea</taxon>
        <taxon>Multicrustacea</taxon>
        <taxon>Malacostraca</taxon>
        <taxon>Eumalacostraca</taxon>
        <taxon>Eucarida</taxon>
        <taxon>Decapoda</taxon>
        <taxon>Pleocyemata</taxon>
        <taxon>Brachyura</taxon>
        <taxon>Eubrachyura</taxon>
        <taxon>Portunoidea</taxon>
        <taxon>Portunidae</taxon>
        <taxon>Portuninae</taxon>
        <taxon>Portunus</taxon>
    </lineage>
</organism>
<evidence type="ECO:0000313" key="2">
    <source>
        <dbReference type="Proteomes" id="UP000324222"/>
    </source>
</evidence>
<accession>A0A5B7IZ88</accession>
<name>A0A5B7IZ88_PORTR</name>
<dbReference type="EMBL" id="VSRR010070152">
    <property type="protein sequence ID" value="MPC85968.1"/>
    <property type="molecule type" value="Genomic_DNA"/>
</dbReference>
<sequence>MPRTINASPAPPQDKTI</sequence>
<keyword evidence="2" id="KW-1185">Reference proteome</keyword>
<reference evidence="1 2" key="1">
    <citation type="submission" date="2019-05" db="EMBL/GenBank/DDBJ databases">
        <title>Another draft genome of Portunus trituberculatus and its Hox gene families provides insights of decapod evolution.</title>
        <authorList>
            <person name="Jeong J.-H."/>
            <person name="Song I."/>
            <person name="Kim S."/>
            <person name="Choi T."/>
            <person name="Kim D."/>
            <person name="Ryu S."/>
            <person name="Kim W."/>
        </authorList>
    </citation>
    <scope>NUCLEOTIDE SEQUENCE [LARGE SCALE GENOMIC DNA]</scope>
    <source>
        <tissue evidence="1">Muscle</tissue>
    </source>
</reference>
<protein>
    <submittedName>
        <fullName evidence="1">Uncharacterized protein</fullName>
    </submittedName>
</protein>
<dbReference type="Proteomes" id="UP000324222">
    <property type="component" value="Unassembled WGS sequence"/>
</dbReference>
<evidence type="ECO:0000313" key="1">
    <source>
        <dbReference type="EMBL" id="MPC85968.1"/>
    </source>
</evidence>
<comment type="caution">
    <text evidence="1">The sequence shown here is derived from an EMBL/GenBank/DDBJ whole genome shotgun (WGS) entry which is preliminary data.</text>
</comment>
<gene>
    <name evidence="1" type="ORF">E2C01_080775</name>
</gene>
<proteinExistence type="predicted"/>
<dbReference type="AlphaFoldDB" id="A0A5B7IZ88"/>